<sequence length="197" mass="22352">MMKAKQKMRWKTRYLMMAGMIMLPVMTVAAQNSPAIKALLDQAAYWHEKTHSDLANEALHKVLEVEPNNVDALYLLALYAQQNNDSAAAQSWRQKLAALSPGDSRLDDLDKARALTSIPPRNWPEPDNWRSRAISPALSIAIALCLKGISRLIVWRSNIIRRWPVFPLRALRPSAVCSAGWPRIPTTDRPSSRWRVF</sequence>
<keyword evidence="4" id="KW-1185">Reference proteome</keyword>
<name>A0ABX7UUI9_9GAMM</name>
<evidence type="ECO:0000256" key="1">
    <source>
        <dbReference type="SAM" id="Phobius"/>
    </source>
</evidence>
<dbReference type="Gene3D" id="1.25.40.10">
    <property type="entry name" value="Tetratricopeptide repeat domain"/>
    <property type="match status" value="1"/>
</dbReference>
<feature type="signal peptide" evidence="2">
    <location>
        <begin position="1"/>
        <end position="30"/>
    </location>
</feature>
<dbReference type="SUPFAM" id="SSF48452">
    <property type="entry name" value="TPR-like"/>
    <property type="match status" value="1"/>
</dbReference>
<evidence type="ECO:0000313" key="4">
    <source>
        <dbReference type="Proteomes" id="UP000671960"/>
    </source>
</evidence>
<reference evidence="3 4" key="1">
    <citation type="submission" date="2020-03" db="EMBL/GenBank/DDBJ databases">
        <authorList>
            <person name="Bakhshi Ganjeh M."/>
        </authorList>
    </citation>
    <scope>NUCLEOTIDE SEQUENCE [LARGE SCALE GENOMIC DNA]</scope>
    <source>
        <strain evidence="4">Iran 50</strain>
    </source>
</reference>
<proteinExistence type="predicted"/>
<evidence type="ECO:0008006" key="5">
    <source>
        <dbReference type="Google" id="ProtNLM"/>
    </source>
</evidence>
<evidence type="ECO:0000256" key="2">
    <source>
        <dbReference type="SAM" id="SignalP"/>
    </source>
</evidence>
<evidence type="ECO:0000313" key="3">
    <source>
        <dbReference type="EMBL" id="QTF09463.1"/>
    </source>
</evidence>
<gene>
    <name evidence="3" type="ORF">HC231_17255</name>
</gene>
<keyword evidence="1" id="KW-1133">Transmembrane helix</keyword>
<dbReference type="EMBL" id="CP050854">
    <property type="protein sequence ID" value="QTF09463.1"/>
    <property type="molecule type" value="Genomic_DNA"/>
</dbReference>
<feature type="chain" id="PRO_5047349024" description="Cellulose synthase operon protein C" evidence="2">
    <location>
        <begin position="31"/>
        <end position="197"/>
    </location>
</feature>
<keyword evidence="1" id="KW-0812">Transmembrane</keyword>
<dbReference type="RefSeq" id="WP_208227965.1">
    <property type="nucleotide sequence ID" value="NZ_CP050854.1"/>
</dbReference>
<dbReference type="Proteomes" id="UP000671960">
    <property type="component" value="Chromosome"/>
</dbReference>
<accession>A0ABX7UUI9</accession>
<keyword evidence="1" id="KW-0472">Membrane</keyword>
<organism evidence="3 4">
    <name type="scientific">Brenneria izadpanahii</name>
    <dbReference type="NCBI Taxonomy" id="2722756"/>
    <lineage>
        <taxon>Bacteria</taxon>
        <taxon>Pseudomonadati</taxon>
        <taxon>Pseudomonadota</taxon>
        <taxon>Gammaproteobacteria</taxon>
        <taxon>Enterobacterales</taxon>
        <taxon>Pectobacteriaceae</taxon>
        <taxon>Brenneria</taxon>
    </lineage>
</organism>
<protein>
    <recommendedName>
        <fullName evidence="5">Cellulose synthase operon protein C</fullName>
    </recommendedName>
</protein>
<dbReference type="InterPro" id="IPR011990">
    <property type="entry name" value="TPR-like_helical_dom_sf"/>
</dbReference>
<keyword evidence="2" id="KW-0732">Signal</keyword>
<feature type="transmembrane region" description="Helical" evidence="1">
    <location>
        <begin position="133"/>
        <end position="154"/>
    </location>
</feature>